<dbReference type="InterPro" id="IPR036388">
    <property type="entry name" value="WH-like_DNA-bd_sf"/>
</dbReference>
<feature type="region of interest" description="Disordered" evidence="15">
    <location>
        <begin position="92"/>
        <end position="134"/>
    </location>
</feature>
<dbReference type="Pfam" id="PF17733">
    <property type="entry name" value="KPWE_dom"/>
    <property type="match status" value="1"/>
</dbReference>
<feature type="domain" description="Peroxisomal membrane protein PEX14 central plants" evidence="18">
    <location>
        <begin position="154"/>
        <end position="268"/>
    </location>
</feature>
<dbReference type="GO" id="GO:0005102">
    <property type="term" value="F:signaling receptor binding"/>
    <property type="evidence" value="ECO:0007669"/>
    <property type="project" value="TreeGrafter"/>
</dbReference>
<evidence type="ECO:0000259" key="17">
    <source>
        <dbReference type="Pfam" id="PF17733"/>
    </source>
</evidence>
<dbReference type="Pfam" id="PF04695">
    <property type="entry name" value="Pex14_N"/>
    <property type="match status" value="1"/>
</dbReference>
<evidence type="ECO:0000259" key="18">
    <source>
        <dbReference type="Pfam" id="PF23020"/>
    </source>
</evidence>
<comment type="subcellular location">
    <subcellularLocation>
        <location evidence="1">Peroxisome membrane</location>
        <topology evidence="1">Single-pass membrane protein</topology>
    </subcellularLocation>
</comment>
<evidence type="ECO:0000313" key="20">
    <source>
        <dbReference type="Proteomes" id="UP000541444"/>
    </source>
</evidence>
<dbReference type="FunFam" id="1.10.10.10:FF:000217">
    <property type="entry name" value="Peroxisomal membrane protein PEX14"/>
    <property type="match status" value="1"/>
</dbReference>
<dbReference type="PANTHER" id="PTHR23058">
    <property type="entry name" value="PEROXISOMAL MEMBRANE PROTEIN PEX14"/>
    <property type="match status" value="1"/>
</dbReference>
<feature type="domain" description="Peroxisomal membrane protein PEX14-like KPWE" evidence="17">
    <location>
        <begin position="330"/>
        <end position="378"/>
    </location>
</feature>
<dbReference type="GO" id="GO:1990429">
    <property type="term" value="C:peroxisomal importomer complex"/>
    <property type="evidence" value="ECO:0007669"/>
    <property type="project" value="TreeGrafter"/>
</dbReference>
<proteinExistence type="inferred from homology"/>
<comment type="similarity">
    <text evidence="2 14">Belongs to the peroxin-14 family.</text>
</comment>
<feature type="compositionally biased region" description="Polar residues" evidence="15">
    <location>
        <begin position="104"/>
        <end position="124"/>
    </location>
</feature>
<keyword evidence="4" id="KW-0812">Transmembrane</keyword>
<organism evidence="19 20">
    <name type="scientific">Kingdonia uniflora</name>
    <dbReference type="NCBI Taxonomy" id="39325"/>
    <lineage>
        <taxon>Eukaryota</taxon>
        <taxon>Viridiplantae</taxon>
        <taxon>Streptophyta</taxon>
        <taxon>Embryophyta</taxon>
        <taxon>Tracheophyta</taxon>
        <taxon>Spermatophyta</taxon>
        <taxon>Magnoliopsida</taxon>
        <taxon>Ranunculales</taxon>
        <taxon>Circaeasteraceae</taxon>
        <taxon>Kingdonia</taxon>
    </lineage>
</organism>
<dbReference type="Gene3D" id="1.10.10.10">
    <property type="entry name" value="Winged helix-like DNA-binding domain superfamily/Winged helix DNA-binding domain"/>
    <property type="match status" value="1"/>
</dbReference>
<evidence type="ECO:0000313" key="19">
    <source>
        <dbReference type="EMBL" id="KAF6175804.1"/>
    </source>
</evidence>
<name>A0A7J7P9I4_9MAGN</name>
<comment type="caution">
    <text evidence="19">The sequence shown here is derived from an EMBL/GenBank/DDBJ whole genome shotgun (WGS) entry which is preliminary data.</text>
</comment>
<feature type="compositionally biased region" description="Pro residues" evidence="15">
    <location>
        <begin position="358"/>
        <end position="367"/>
    </location>
</feature>
<dbReference type="GO" id="GO:0005778">
    <property type="term" value="C:peroxisomal membrane"/>
    <property type="evidence" value="ECO:0007669"/>
    <property type="project" value="UniProtKB-SubCell"/>
</dbReference>
<evidence type="ECO:0000256" key="4">
    <source>
        <dbReference type="ARBA" id="ARBA00022692"/>
    </source>
</evidence>
<dbReference type="InterPro" id="IPR040554">
    <property type="entry name" value="KPWE_PEX14_dom"/>
</dbReference>
<evidence type="ECO:0000256" key="13">
    <source>
        <dbReference type="ARBA" id="ARBA00064754"/>
    </source>
</evidence>
<feature type="region of interest" description="Disordered" evidence="15">
    <location>
        <begin position="268"/>
        <end position="301"/>
    </location>
</feature>
<dbReference type="InterPro" id="IPR006785">
    <property type="entry name" value="Pex14_N"/>
</dbReference>
<keyword evidence="3 14" id="KW-0813">Transport</keyword>
<sequence>MGSESTSLPEEKPHNPDPEPIKTMEGDGQVAQGDNTRDASPISVFVNSEPMKEEQVQNAVKFLSHPKVKGSPVMYRRSFLEKKGLTREEIDEAFRRVPDPPPSVTSTQAANPSQDSQAVSTANMQPKAPAQSPQPAAAASIGIVSRVANLRPTSFHWSQALFAIGFLAASGAGTAVLFKNLVVPKLKSWIRKVVLEGEDGSVKQIILKPSPSEEVAAASTAASDVVKASQQMLNSINEERRYFEAIMSKLNVQVEEVKSMSSAIRKLEVKPSSRNEPNNSSWKTPLVDEEDPRLSRTGSKQMRTNGMEDFDLVSVRPSSAPASVEPSVAPHPKSYMEIMAMVQRGEKPPGIKEINDLPPNPNQPPSNPRLAPRVKPWDVTQQNGSYYGEDKVPNSQLNGVSSELWWQQKNAKITEIEPEDEFRTASYRAGTNERIQQRAWVPPQPPPIAMAEAAAAIRQPKSLVQKERPIDDEMIAHPSDDLDELQRITKISESGGEVGINGMSAEPRFTEIEEAQEY</sequence>
<keyword evidence="5 14" id="KW-0653">Protein transport</keyword>
<evidence type="ECO:0000256" key="12">
    <source>
        <dbReference type="ARBA" id="ARBA00053920"/>
    </source>
</evidence>
<evidence type="ECO:0000256" key="1">
    <source>
        <dbReference type="ARBA" id="ARBA00004549"/>
    </source>
</evidence>
<evidence type="ECO:0000256" key="8">
    <source>
        <dbReference type="ARBA" id="ARBA00023136"/>
    </source>
</evidence>
<dbReference type="Proteomes" id="UP000541444">
    <property type="component" value="Unassembled WGS sequence"/>
</dbReference>
<evidence type="ECO:0000256" key="3">
    <source>
        <dbReference type="ARBA" id="ARBA00022448"/>
    </source>
</evidence>
<evidence type="ECO:0000259" key="16">
    <source>
        <dbReference type="Pfam" id="PF04695"/>
    </source>
</evidence>
<dbReference type="PANTHER" id="PTHR23058:SF0">
    <property type="entry name" value="PEROXISOMAL MEMBRANE PROTEIN PEX14"/>
    <property type="match status" value="1"/>
</dbReference>
<keyword evidence="20" id="KW-1185">Reference proteome</keyword>
<evidence type="ECO:0000256" key="5">
    <source>
        <dbReference type="ARBA" id="ARBA00022927"/>
    </source>
</evidence>
<dbReference type="Pfam" id="PF23020">
    <property type="entry name" value="PEX14-like_2nd"/>
    <property type="match status" value="1"/>
</dbReference>
<accession>A0A7J7P9I4</accession>
<dbReference type="GO" id="GO:0016560">
    <property type="term" value="P:protein import into peroxisome matrix, docking"/>
    <property type="evidence" value="ECO:0007669"/>
    <property type="project" value="UniProtKB-UniRule"/>
</dbReference>
<feature type="compositionally biased region" description="Polar residues" evidence="15">
    <location>
        <begin position="274"/>
        <end position="283"/>
    </location>
</feature>
<protein>
    <recommendedName>
        <fullName evidence="10 14">Peroxisomal membrane protein PEX14</fullName>
    </recommendedName>
    <alternativeName>
        <fullName evidence="11 14">Peroxin-14</fullName>
    </alternativeName>
</protein>
<evidence type="ECO:0000256" key="11">
    <source>
        <dbReference type="ARBA" id="ARBA00029691"/>
    </source>
</evidence>
<feature type="region of interest" description="Disordered" evidence="15">
    <location>
        <begin position="348"/>
        <end position="373"/>
    </location>
</feature>
<evidence type="ECO:0000256" key="6">
    <source>
        <dbReference type="ARBA" id="ARBA00022989"/>
    </source>
</evidence>
<keyword evidence="6" id="KW-1133">Transmembrane helix</keyword>
<keyword evidence="7" id="KW-0811">Translocation</keyword>
<evidence type="ECO:0000256" key="9">
    <source>
        <dbReference type="ARBA" id="ARBA00023140"/>
    </source>
</evidence>
<reference evidence="19 20" key="1">
    <citation type="journal article" date="2020" name="IScience">
        <title>Genome Sequencing of the Endangered Kingdonia uniflora (Circaeasteraceae, Ranunculales) Reveals Potential Mechanisms of Evolutionary Specialization.</title>
        <authorList>
            <person name="Sun Y."/>
            <person name="Deng T."/>
            <person name="Zhang A."/>
            <person name="Moore M.J."/>
            <person name="Landis J.B."/>
            <person name="Lin N."/>
            <person name="Zhang H."/>
            <person name="Zhang X."/>
            <person name="Huang J."/>
            <person name="Zhang X."/>
            <person name="Sun H."/>
            <person name="Wang H."/>
        </authorList>
    </citation>
    <scope>NUCLEOTIDE SEQUENCE [LARGE SCALE GENOMIC DNA]</scope>
    <source>
        <strain evidence="19">TB1705</strain>
        <tissue evidence="19">Leaf</tissue>
    </source>
</reference>
<comment type="function">
    <text evidence="12 14">Component of the PEX13-PEX14 docking complex, a translocon channel that specifically mediates the import of peroxisomal cargo proteins bound to PEX5 receptor. The PEX13-PEX14 docking complex forms a large import pore which can be opened to a diameter of about 9 nm. Mechanistically, PEX5 receptor along with cargo proteins associates with the PEX14 subunit of the PEX13-PEX14 docking complex in the cytosol, leading to the insertion of the receptor into the organelle membrane with the concomitant translocation of the cargo into the peroxisome matrix.</text>
</comment>
<dbReference type="OrthoDB" id="441517at2759"/>
<feature type="compositionally biased region" description="Basic and acidic residues" evidence="15">
    <location>
        <begin position="9"/>
        <end position="25"/>
    </location>
</feature>
<evidence type="ECO:0000256" key="10">
    <source>
        <dbReference type="ARBA" id="ARBA00029502"/>
    </source>
</evidence>
<evidence type="ECO:0000256" key="2">
    <source>
        <dbReference type="ARBA" id="ARBA00005443"/>
    </source>
</evidence>
<evidence type="ECO:0000256" key="14">
    <source>
        <dbReference type="RuleBase" id="RU367032"/>
    </source>
</evidence>
<gene>
    <name evidence="19" type="ORF">GIB67_003292</name>
</gene>
<comment type="subunit">
    <text evidence="13">Interacts with PEX13; forming the PEX13-PEX14 docking complex. Interacts with PEX5 (via WxxxF/Y motifs).</text>
</comment>
<evidence type="ECO:0000256" key="15">
    <source>
        <dbReference type="SAM" id="MobiDB-lite"/>
    </source>
</evidence>
<dbReference type="InterPro" id="IPR054154">
    <property type="entry name" value="PEX14-like_M_plants"/>
</dbReference>
<dbReference type="AlphaFoldDB" id="A0A7J7P9I4"/>
<feature type="domain" description="Peroxisome membrane anchor protein Pex14p N-terminal" evidence="16">
    <location>
        <begin position="52"/>
        <end position="96"/>
    </location>
</feature>
<keyword evidence="8 14" id="KW-0472">Membrane</keyword>
<dbReference type="InterPro" id="IPR025655">
    <property type="entry name" value="PEX14"/>
</dbReference>
<evidence type="ECO:0000256" key="7">
    <source>
        <dbReference type="ARBA" id="ARBA00023010"/>
    </source>
</evidence>
<keyword evidence="9 14" id="KW-0576">Peroxisome</keyword>
<dbReference type="EMBL" id="JACGCM010000140">
    <property type="protein sequence ID" value="KAF6175804.1"/>
    <property type="molecule type" value="Genomic_DNA"/>
</dbReference>
<feature type="region of interest" description="Disordered" evidence="15">
    <location>
        <begin position="1"/>
        <end position="51"/>
    </location>
</feature>